<dbReference type="InterPro" id="IPR016169">
    <property type="entry name" value="FAD-bd_PCMH_sub2"/>
</dbReference>
<dbReference type="Gene3D" id="3.30.465.10">
    <property type="match status" value="1"/>
</dbReference>
<reference evidence="12 13" key="2">
    <citation type="journal article" date="2011" name="Stand. Genomic Sci.">
        <title>Complete genome sequence of Paludibacter propionicigenes type strain (WB4).</title>
        <authorList>
            <person name="Gronow S."/>
            <person name="Munk C."/>
            <person name="Lapidus A."/>
            <person name="Nolan M."/>
            <person name="Lucas S."/>
            <person name="Hammon N."/>
            <person name="Deshpande S."/>
            <person name="Cheng J.F."/>
            <person name="Tapia R."/>
            <person name="Han C."/>
            <person name="Goodwin L."/>
            <person name="Pitluck S."/>
            <person name="Liolios K."/>
            <person name="Ivanova N."/>
            <person name="Mavromatis K."/>
            <person name="Mikhailova N."/>
            <person name="Pati A."/>
            <person name="Chen A."/>
            <person name="Palaniappan K."/>
            <person name="Land M."/>
            <person name="Hauser L."/>
            <person name="Chang Y.J."/>
            <person name="Jeffries C.D."/>
            <person name="Brambilla E."/>
            <person name="Rohde M."/>
            <person name="Goker M."/>
            <person name="Detter J.C."/>
            <person name="Woyke T."/>
            <person name="Bristow J."/>
            <person name="Eisen J.A."/>
            <person name="Markowitz V."/>
            <person name="Hugenholtz P."/>
            <person name="Kyrpides N.C."/>
            <person name="Klenk H.P."/>
        </authorList>
    </citation>
    <scope>NUCLEOTIDE SEQUENCE [LARGE SCALE GENOMIC DNA]</scope>
    <source>
        <strain evidence="13">DSM 17365 / JCM 13257 / WB4</strain>
    </source>
</reference>
<sequence length="413" mass="47477">MFILLTLLLSAFFSGLEIAFVTSNRLRFELDKKQRNLTSSILSVFYRNPQQFISTMLVGNNICLVIYGLLMAEVLTPWLTPIGNPFVITFVQTVLATAIVLITGEFLPKTIFRINPNLWMRVFSWLLLAFYVVLYPITRFSTWVSVGILRLCRVNISQTTQENVFSRIDLNFLIQESFENVESEKELENEVKIFQNALDFSKVKLRDCSVPRTDIIALEYEVSVDVLKETFIETGLSKIPIYKGDIDNIVGYIHSSEMFEHQVDWKKRINQIPIVPENMAAQKLMKIFMLQKKSIAVVVDEFGGTAGIVTLEDIMEEIFGEIEDEHDTRDYVAEQTGENEYIFSGRLEVEAINAQFNLNIPESDSYETIAGFILHNHQHFPKLNEIIRIDRFTIKCVKVTNNRIELVKVATAD</sequence>
<dbReference type="InterPro" id="IPR000644">
    <property type="entry name" value="CBS_dom"/>
</dbReference>
<dbReference type="GO" id="GO:0005886">
    <property type="term" value="C:plasma membrane"/>
    <property type="evidence" value="ECO:0007669"/>
    <property type="project" value="TreeGrafter"/>
</dbReference>
<protein>
    <recommendedName>
        <fullName evidence="14">CBS domain containing protein</fullName>
    </recommendedName>
</protein>
<dbReference type="SUPFAM" id="SSF54631">
    <property type="entry name" value="CBS-domain pair"/>
    <property type="match status" value="1"/>
</dbReference>
<dbReference type="GO" id="GO:0050660">
    <property type="term" value="F:flavin adenine dinucleotide binding"/>
    <property type="evidence" value="ECO:0007669"/>
    <property type="project" value="InterPro"/>
</dbReference>
<dbReference type="KEGG" id="ppn:Palpr_1493"/>
<dbReference type="PANTHER" id="PTHR22777">
    <property type="entry name" value="HEMOLYSIN-RELATED"/>
    <property type="match status" value="1"/>
</dbReference>
<evidence type="ECO:0000256" key="1">
    <source>
        <dbReference type="ARBA" id="ARBA00004141"/>
    </source>
</evidence>
<dbReference type="SMART" id="SM01091">
    <property type="entry name" value="CorC_HlyC"/>
    <property type="match status" value="1"/>
</dbReference>
<evidence type="ECO:0000259" key="10">
    <source>
        <dbReference type="PROSITE" id="PS51371"/>
    </source>
</evidence>
<dbReference type="InterPro" id="IPR044751">
    <property type="entry name" value="Ion_transp-like_CBS"/>
</dbReference>
<dbReference type="AlphaFoldDB" id="E4T4J5"/>
<dbReference type="CDD" id="cd04590">
    <property type="entry name" value="CBS_pair_CorC_HlyC_assoc"/>
    <property type="match status" value="1"/>
</dbReference>
<evidence type="ECO:0000256" key="8">
    <source>
        <dbReference type="PROSITE-ProRule" id="PRU01193"/>
    </source>
</evidence>
<evidence type="ECO:0000256" key="3">
    <source>
        <dbReference type="ARBA" id="ARBA00022737"/>
    </source>
</evidence>
<evidence type="ECO:0000256" key="6">
    <source>
        <dbReference type="ARBA" id="ARBA00023136"/>
    </source>
</evidence>
<evidence type="ECO:0000259" key="11">
    <source>
        <dbReference type="PROSITE" id="PS51846"/>
    </source>
</evidence>
<dbReference type="Pfam" id="PF00571">
    <property type="entry name" value="CBS"/>
    <property type="match status" value="2"/>
</dbReference>
<evidence type="ECO:0000256" key="9">
    <source>
        <dbReference type="SAM" id="Phobius"/>
    </source>
</evidence>
<dbReference type="Pfam" id="PF03471">
    <property type="entry name" value="CorC_HlyC"/>
    <property type="match status" value="1"/>
</dbReference>
<gene>
    <name evidence="12" type="ordered locus">Palpr_1493</name>
</gene>
<feature type="domain" description="CNNM transmembrane" evidence="11">
    <location>
        <begin position="1"/>
        <end position="191"/>
    </location>
</feature>
<keyword evidence="4 8" id="KW-1133">Transmembrane helix</keyword>
<reference key="1">
    <citation type="submission" date="2010-11" db="EMBL/GenBank/DDBJ databases">
        <title>The complete genome of Paludibacter propionicigenes DSM 17365.</title>
        <authorList>
            <consortium name="US DOE Joint Genome Institute (JGI-PGF)"/>
            <person name="Lucas S."/>
            <person name="Copeland A."/>
            <person name="Lapidus A."/>
            <person name="Bruce D."/>
            <person name="Goodwin L."/>
            <person name="Pitluck S."/>
            <person name="Kyrpides N."/>
            <person name="Mavromatis K."/>
            <person name="Ivanova N."/>
            <person name="Munk A.C."/>
            <person name="Brettin T."/>
            <person name="Detter J.C."/>
            <person name="Han C."/>
            <person name="Tapia R."/>
            <person name="Land M."/>
            <person name="Hauser L."/>
            <person name="Markowitz V."/>
            <person name="Cheng J.-F."/>
            <person name="Hugenholtz P."/>
            <person name="Woyke T."/>
            <person name="Wu D."/>
            <person name="Gronow S."/>
            <person name="Wellnitz S."/>
            <person name="Brambilla E."/>
            <person name="Klenk H.-P."/>
            <person name="Eisen J.A."/>
        </authorList>
    </citation>
    <scope>NUCLEOTIDE SEQUENCE</scope>
    <source>
        <strain>WB4</strain>
    </source>
</reference>
<evidence type="ECO:0000256" key="4">
    <source>
        <dbReference type="ARBA" id="ARBA00022989"/>
    </source>
</evidence>
<dbReference type="SUPFAM" id="SSF56176">
    <property type="entry name" value="FAD-binding/transporter-associated domain-like"/>
    <property type="match status" value="1"/>
</dbReference>
<dbReference type="HOGENOM" id="CLU_015237_4_1_10"/>
<dbReference type="InterPro" id="IPR005170">
    <property type="entry name" value="Transptr-assoc_dom"/>
</dbReference>
<dbReference type="RefSeq" id="WP_013445008.1">
    <property type="nucleotide sequence ID" value="NC_014734.1"/>
</dbReference>
<keyword evidence="3" id="KW-0677">Repeat</keyword>
<keyword evidence="13" id="KW-1185">Reference proteome</keyword>
<dbReference type="Pfam" id="PF01595">
    <property type="entry name" value="CNNM"/>
    <property type="match status" value="1"/>
</dbReference>
<dbReference type="InterPro" id="IPR036318">
    <property type="entry name" value="FAD-bd_PCMH-like_sf"/>
</dbReference>
<keyword evidence="5 7" id="KW-0129">CBS domain</keyword>
<evidence type="ECO:0000313" key="13">
    <source>
        <dbReference type="Proteomes" id="UP000008718"/>
    </source>
</evidence>
<dbReference type="Proteomes" id="UP000008718">
    <property type="component" value="Chromosome"/>
</dbReference>
<dbReference type="PROSITE" id="PS51371">
    <property type="entry name" value="CBS"/>
    <property type="match status" value="1"/>
</dbReference>
<dbReference type="InterPro" id="IPR002550">
    <property type="entry name" value="CNNM"/>
</dbReference>
<dbReference type="PANTHER" id="PTHR22777:SF17">
    <property type="entry name" value="UPF0053 PROTEIN SLL0260"/>
    <property type="match status" value="1"/>
</dbReference>
<feature type="domain" description="CBS" evidence="10">
    <location>
        <begin position="268"/>
        <end position="325"/>
    </location>
</feature>
<feature type="transmembrane region" description="Helical" evidence="9">
    <location>
        <begin position="122"/>
        <end position="149"/>
    </location>
</feature>
<keyword evidence="2 8" id="KW-0812">Transmembrane</keyword>
<comment type="subcellular location">
    <subcellularLocation>
        <location evidence="1">Membrane</location>
        <topology evidence="1">Multi-pass membrane protein</topology>
    </subcellularLocation>
</comment>
<dbReference type="eggNOG" id="COG1253">
    <property type="taxonomic scope" value="Bacteria"/>
</dbReference>
<dbReference type="PROSITE" id="PS51846">
    <property type="entry name" value="CNNM"/>
    <property type="match status" value="1"/>
</dbReference>
<accession>E4T4J5</accession>
<evidence type="ECO:0000256" key="7">
    <source>
        <dbReference type="PROSITE-ProRule" id="PRU00703"/>
    </source>
</evidence>
<evidence type="ECO:0000256" key="2">
    <source>
        <dbReference type="ARBA" id="ARBA00022692"/>
    </source>
</evidence>
<feature type="transmembrane region" description="Helical" evidence="9">
    <location>
        <begin position="52"/>
        <end position="70"/>
    </location>
</feature>
<proteinExistence type="predicted"/>
<evidence type="ECO:0000256" key="5">
    <source>
        <dbReference type="ARBA" id="ARBA00023122"/>
    </source>
</evidence>
<evidence type="ECO:0008006" key="14">
    <source>
        <dbReference type="Google" id="ProtNLM"/>
    </source>
</evidence>
<keyword evidence="6 8" id="KW-0472">Membrane</keyword>
<dbReference type="Gene3D" id="3.10.580.10">
    <property type="entry name" value="CBS-domain"/>
    <property type="match status" value="1"/>
</dbReference>
<organism evidence="12 13">
    <name type="scientific">Paludibacter propionicigenes (strain DSM 17365 / JCM 13257 / WB4)</name>
    <dbReference type="NCBI Taxonomy" id="694427"/>
    <lineage>
        <taxon>Bacteria</taxon>
        <taxon>Pseudomonadati</taxon>
        <taxon>Bacteroidota</taxon>
        <taxon>Bacteroidia</taxon>
        <taxon>Bacteroidales</taxon>
        <taxon>Paludibacteraceae</taxon>
        <taxon>Paludibacter</taxon>
    </lineage>
</organism>
<dbReference type="InterPro" id="IPR046342">
    <property type="entry name" value="CBS_dom_sf"/>
</dbReference>
<evidence type="ECO:0000313" key="12">
    <source>
        <dbReference type="EMBL" id="ADQ79639.1"/>
    </source>
</evidence>
<dbReference type="EMBL" id="CP002345">
    <property type="protein sequence ID" value="ADQ79639.1"/>
    <property type="molecule type" value="Genomic_DNA"/>
</dbReference>
<dbReference type="STRING" id="694427.Palpr_1493"/>
<name>E4T4J5_PALPW</name>
<feature type="transmembrane region" description="Helical" evidence="9">
    <location>
        <begin position="82"/>
        <end position="102"/>
    </location>
</feature>